<name>V6LQN3_9EUKA</name>
<feature type="transmembrane region" description="Helical" evidence="7">
    <location>
        <begin position="402"/>
        <end position="422"/>
    </location>
</feature>
<dbReference type="PANTHER" id="PTHR10332:SF10">
    <property type="entry name" value="EQUILIBRATIVE NUCLEOSIDE TRANSPORTER 4"/>
    <property type="match status" value="1"/>
</dbReference>
<feature type="transmembrane region" description="Helical" evidence="7">
    <location>
        <begin position="32"/>
        <end position="56"/>
    </location>
</feature>
<dbReference type="EMBL" id="AUWU02000007">
    <property type="protein sequence ID" value="KAH0571217.1"/>
    <property type="molecule type" value="Genomic_DNA"/>
</dbReference>
<feature type="transmembrane region" description="Helical" evidence="7">
    <location>
        <begin position="324"/>
        <end position="344"/>
    </location>
</feature>
<feature type="transmembrane region" description="Helical" evidence="7">
    <location>
        <begin position="359"/>
        <end position="381"/>
    </location>
</feature>
<dbReference type="AlphaFoldDB" id="V6LQN3"/>
<feature type="transmembrane region" description="Helical" evidence="7">
    <location>
        <begin position="68"/>
        <end position="91"/>
    </location>
</feature>
<accession>V6LQN3</accession>
<evidence type="ECO:0000256" key="2">
    <source>
        <dbReference type="ARBA" id="ARBA00007965"/>
    </source>
</evidence>
<protein>
    <submittedName>
        <fullName evidence="8 9">Nucleoside transporter</fullName>
    </submittedName>
</protein>
<evidence type="ECO:0000256" key="7">
    <source>
        <dbReference type="SAM" id="Phobius"/>
    </source>
</evidence>
<dbReference type="PRINTS" id="PR01130">
    <property type="entry name" value="DERENTRNSPRT"/>
</dbReference>
<feature type="transmembrane region" description="Helical" evidence="7">
    <location>
        <begin position="7"/>
        <end position="26"/>
    </location>
</feature>
<keyword evidence="4 7" id="KW-0812">Transmembrane</keyword>
<dbReference type="SUPFAM" id="SSF103473">
    <property type="entry name" value="MFS general substrate transporter"/>
    <property type="match status" value="1"/>
</dbReference>
<evidence type="ECO:0000256" key="1">
    <source>
        <dbReference type="ARBA" id="ARBA00004141"/>
    </source>
</evidence>
<dbReference type="VEuPathDB" id="GiardiaDB:SS50377_27517"/>
<feature type="transmembrane region" description="Helical" evidence="7">
    <location>
        <begin position="133"/>
        <end position="155"/>
    </location>
</feature>
<evidence type="ECO:0000256" key="5">
    <source>
        <dbReference type="ARBA" id="ARBA00022989"/>
    </source>
</evidence>
<keyword evidence="6 7" id="KW-0472">Membrane</keyword>
<feature type="transmembrane region" description="Helical" evidence="7">
    <location>
        <begin position="254"/>
        <end position="273"/>
    </location>
</feature>
<reference evidence="9" key="2">
    <citation type="submission" date="2020-12" db="EMBL/GenBank/DDBJ databases">
        <title>New Spironucleus salmonicida genome in near-complete chromosomes.</title>
        <authorList>
            <person name="Xu F."/>
            <person name="Kurt Z."/>
            <person name="Jimenez-Gonzalez A."/>
            <person name="Astvaldsson A."/>
            <person name="Andersson J.O."/>
            <person name="Svard S.G."/>
        </authorList>
    </citation>
    <scope>NUCLEOTIDE SEQUENCE</scope>
    <source>
        <strain evidence="9">ATCC 50377</strain>
    </source>
</reference>
<proteinExistence type="inferred from homology"/>
<keyword evidence="10" id="KW-1185">Reference proteome</keyword>
<sequence>MGDKNYTLFVTLGFTAYITFFAVLASNDYWSYFYDIVFTSISAALLNTFETIAVFLANPIQKRKSPVFLIKLGLLINIFSIVILPSFIFITNWTARYILSFIPICLLGIAAGFLFTAFGSVASRVDKKYNQALSLGTGLSEVTVQILKIIFAYTSTLLSDKSYEEQLFIQSLVYFIFAGIYVCCSFFILQQLIKKYTFTTQTIDSHELETLEQSQSGTVSFVEHDDGGMIDSFLSSSATSVEKIPQKLSSRSKILAIFMFGNQFITYLIFPAITTAIPCISNMNAQKPMIDPWYSLFIMSGFLFSDFFGRLVAKIRIVQNALQFTQIIIFVCVRLLFIPLFFLINLPRINQYPVIHNDYISVALVILFGFSGGLALPLLFIRAQDLAVQVKEKHKISNIMTATFSSGCSISGWIGIGVSYYLSLQ</sequence>
<comment type="similarity">
    <text evidence="2">Belongs to the SLC29A/ENT transporter (TC 2.A.57) family.</text>
</comment>
<keyword evidence="5 7" id="KW-1133">Transmembrane helix</keyword>
<dbReference type="GO" id="GO:0005886">
    <property type="term" value="C:plasma membrane"/>
    <property type="evidence" value="ECO:0007669"/>
    <property type="project" value="TreeGrafter"/>
</dbReference>
<organism evidence="8">
    <name type="scientific">Spironucleus salmonicida</name>
    <dbReference type="NCBI Taxonomy" id="348837"/>
    <lineage>
        <taxon>Eukaryota</taxon>
        <taxon>Metamonada</taxon>
        <taxon>Diplomonadida</taxon>
        <taxon>Hexamitidae</taxon>
        <taxon>Hexamitinae</taxon>
        <taxon>Spironucleus</taxon>
    </lineage>
</organism>
<evidence type="ECO:0000256" key="3">
    <source>
        <dbReference type="ARBA" id="ARBA00022448"/>
    </source>
</evidence>
<feature type="transmembrane region" description="Helical" evidence="7">
    <location>
        <begin position="293"/>
        <end position="312"/>
    </location>
</feature>
<evidence type="ECO:0000256" key="4">
    <source>
        <dbReference type="ARBA" id="ARBA00022692"/>
    </source>
</evidence>
<evidence type="ECO:0000256" key="6">
    <source>
        <dbReference type="ARBA" id="ARBA00023136"/>
    </source>
</evidence>
<feature type="transmembrane region" description="Helical" evidence="7">
    <location>
        <begin position="167"/>
        <end position="189"/>
    </location>
</feature>
<dbReference type="InterPro" id="IPR036259">
    <property type="entry name" value="MFS_trans_sf"/>
</dbReference>
<dbReference type="EMBL" id="KI546057">
    <property type="protein sequence ID" value="EST46890.1"/>
    <property type="molecule type" value="Genomic_DNA"/>
</dbReference>
<evidence type="ECO:0000313" key="10">
    <source>
        <dbReference type="Proteomes" id="UP000018208"/>
    </source>
</evidence>
<gene>
    <name evidence="8" type="ORF">SS50377_13043</name>
    <name evidence="9" type="ORF">SS50377_27517</name>
</gene>
<comment type="subcellular location">
    <subcellularLocation>
        <location evidence="1">Membrane</location>
        <topology evidence="1">Multi-pass membrane protein</topology>
    </subcellularLocation>
</comment>
<dbReference type="PANTHER" id="PTHR10332">
    <property type="entry name" value="EQUILIBRATIVE NUCLEOSIDE TRANSPORTER"/>
    <property type="match status" value="1"/>
</dbReference>
<reference evidence="8 9" key="1">
    <citation type="journal article" date="2014" name="PLoS Genet.">
        <title>The Genome of Spironucleus salmonicida Highlights a Fish Pathogen Adapted to Fluctuating Environments.</title>
        <authorList>
            <person name="Xu F."/>
            <person name="Jerlstrom-Hultqvist J."/>
            <person name="Einarsson E."/>
            <person name="Astvaldsson A."/>
            <person name="Svard S.G."/>
            <person name="Andersson J.O."/>
        </authorList>
    </citation>
    <scope>NUCLEOTIDE SEQUENCE</scope>
    <source>
        <strain evidence="9">ATCC 50377</strain>
    </source>
</reference>
<keyword evidence="3" id="KW-0813">Transport</keyword>
<dbReference type="GO" id="GO:0005337">
    <property type="term" value="F:nucleoside transmembrane transporter activity"/>
    <property type="evidence" value="ECO:0007669"/>
    <property type="project" value="InterPro"/>
</dbReference>
<dbReference type="InterPro" id="IPR002259">
    <property type="entry name" value="Eqnu_transpt"/>
</dbReference>
<feature type="transmembrane region" description="Helical" evidence="7">
    <location>
        <begin position="97"/>
        <end position="121"/>
    </location>
</feature>
<dbReference type="Proteomes" id="UP000018208">
    <property type="component" value="Unassembled WGS sequence"/>
</dbReference>
<evidence type="ECO:0000313" key="9">
    <source>
        <dbReference type="EMBL" id="KAH0571217.1"/>
    </source>
</evidence>
<evidence type="ECO:0000313" key="8">
    <source>
        <dbReference type="EMBL" id="EST46890.1"/>
    </source>
</evidence>